<comment type="caution">
    <text evidence="2">The sequence shown here is derived from an EMBL/GenBank/DDBJ whole genome shotgun (WGS) entry which is preliminary data.</text>
</comment>
<proteinExistence type="predicted"/>
<keyword evidence="3" id="KW-1185">Reference proteome</keyword>
<evidence type="ECO:0000256" key="1">
    <source>
        <dbReference type="SAM" id="MobiDB-lite"/>
    </source>
</evidence>
<feature type="region of interest" description="Disordered" evidence="1">
    <location>
        <begin position="222"/>
        <end position="245"/>
    </location>
</feature>
<reference evidence="2 3" key="1">
    <citation type="submission" date="2019-09" db="EMBL/GenBank/DDBJ databases">
        <title>Genome Sequences of Streptomyces kaniharaensis ATCC 21070.</title>
        <authorList>
            <person name="Zhu W."/>
            <person name="De Crecy-Lagard V."/>
            <person name="Richards N.G."/>
        </authorList>
    </citation>
    <scope>NUCLEOTIDE SEQUENCE [LARGE SCALE GENOMIC DNA]</scope>
    <source>
        <strain evidence="2 3">SF-557</strain>
    </source>
</reference>
<name>A0A6N7KXG8_9ACTN</name>
<dbReference type="OrthoDB" id="2379299at2"/>
<dbReference type="EMBL" id="WBOF01000001">
    <property type="protein sequence ID" value="MQS15037.1"/>
    <property type="molecule type" value="Genomic_DNA"/>
</dbReference>
<dbReference type="AlphaFoldDB" id="A0A6N7KXG8"/>
<feature type="compositionally biased region" description="Low complexity" evidence="1">
    <location>
        <begin position="223"/>
        <end position="236"/>
    </location>
</feature>
<protein>
    <submittedName>
        <fullName evidence="2">Uncharacterized protein</fullName>
    </submittedName>
</protein>
<evidence type="ECO:0000313" key="3">
    <source>
        <dbReference type="Proteomes" id="UP000450000"/>
    </source>
</evidence>
<gene>
    <name evidence="2" type="ORF">F7Q99_22920</name>
</gene>
<sequence length="471" mass="50235">MIGRPPDSHPRRNTPVTTPSLDTAWRHLEAGDPHAVLRELRSLADDVPAAQVAPLVQRLAADSDFDDLAEAAGRLAAGATGPVALYKYGYACVERGVPYLAVPALAEALRLAAAEVREGEKAKRGLFGRSKPQPDNRLPILGELASAYEDEERHAEAAAALRGHETILRDWPERYLLAYNALMSGDRTTARATLDGLSGPDDQWRPAADRVRRALDRADAVESAAAGMPSAASGSTPPGPGPLSHQDLRGWHFALTGGLLATLSPYGFAAGMTGRYAFVQDSYELCRHGLERLRLVLEATGARPRSVSLLPGRADRALGLAAADLLGLPAQPYRPGTEQTVVVAYDLNDIDGIGPETLAALRERAVGEVLYEHATCWTDTPPVSADVNGLLGQTVAPPWQMLGGEPDERPAEALAAEILAADPVQDEGDGDTPPDPDEALAAFAHAVRDRWLTGPRDRCRSSGPVPSSRFR</sequence>
<organism evidence="2 3">
    <name type="scientific">Streptomyces kaniharaensis</name>
    <dbReference type="NCBI Taxonomy" id="212423"/>
    <lineage>
        <taxon>Bacteria</taxon>
        <taxon>Bacillati</taxon>
        <taxon>Actinomycetota</taxon>
        <taxon>Actinomycetes</taxon>
        <taxon>Kitasatosporales</taxon>
        <taxon>Streptomycetaceae</taxon>
        <taxon>Streptomyces</taxon>
    </lineage>
</organism>
<accession>A0A6N7KXG8</accession>
<evidence type="ECO:0000313" key="2">
    <source>
        <dbReference type="EMBL" id="MQS15037.1"/>
    </source>
</evidence>
<dbReference type="Proteomes" id="UP000450000">
    <property type="component" value="Unassembled WGS sequence"/>
</dbReference>